<dbReference type="InterPro" id="IPR004113">
    <property type="entry name" value="FAD-bd_oxidored_4_C"/>
</dbReference>
<keyword evidence="3" id="KW-0285">Flavoprotein</keyword>
<dbReference type="GO" id="GO:0051536">
    <property type="term" value="F:iron-sulfur cluster binding"/>
    <property type="evidence" value="ECO:0007669"/>
    <property type="project" value="InterPro"/>
</dbReference>
<dbReference type="InterPro" id="IPR016167">
    <property type="entry name" value="FAD-bd_PCMH_sub1"/>
</dbReference>
<dbReference type="FunFam" id="1.10.45.10:FF:000001">
    <property type="entry name" value="D-lactate dehydrogenase mitochondrial"/>
    <property type="match status" value="1"/>
</dbReference>
<evidence type="ECO:0000313" key="13">
    <source>
        <dbReference type="Proteomes" id="UP000278855"/>
    </source>
</evidence>
<evidence type="ECO:0000313" key="12">
    <source>
        <dbReference type="Proteomes" id="UP000273778"/>
    </source>
</evidence>
<dbReference type="Pfam" id="PF01565">
    <property type="entry name" value="FAD_binding_4"/>
    <property type="match status" value="1"/>
</dbReference>
<evidence type="ECO:0000256" key="1">
    <source>
        <dbReference type="ARBA" id="ARBA00001974"/>
    </source>
</evidence>
<dbReference type="Gene3D" id="3.30.70.2740">
    <property type="match status" value="1"/>
</dbReference>
<dbReference type="KEGG" id="spsr:EGC80_09955"/>
<feature type="domain" description="4Fe-4S ferredoxin-type" evidence="8">
    <location>
        <begin position="540"/>
        <end position="571"/>
    </location>
</feature>
<dbReference type="InterPro" id="IPR016171">
    <property type="entry name" value="Vanillyl_alc_oxidase_C-sub2"/>
</dbReference>
<dbReference type="Gene3D" id="1.10.1060.10">
    <property type="entry name" value="Alpha-helical ferredoxin"/>
    <property type="match status" value="1"/>
</dbReference>
<dbReference type="PANTHER" id="PTHR11748">
    <property type="entry name" value="D-LACTATE DEHYDROGENASE"/>
    <property type="match status" value="1"/>
</dbReference>
<dbReference type="Proteomes" id="UP000273778">
    <property type="component" value="Chromosome"/>
</dbReference>
<dbReference type="Gene3D" id="3.30.465.10">
    <property type="match status" value="1"/>
</dbReference>
<evidence type="ECO:0000256" key="5">
    <source>
        <dbReference type="ARBA" id="ARBA00022946"/>
    </source>
</evidence>
<comment type="cofactor">
    <cofactor evidence="1">
        <name>FAD</name>
        <dbReference type="ChEBI" id="CHEBI:57692"/>
    </cofactor>
</comment>
<name>A0A3N4E7Q5_9GAMM</name>
<dbReference type="PANTHER" id="PTHR11748:SF111">
    <property type="entry name" value="D-LACTATE DEHYDROGENASE, MITOCHONDRIAL-RELATED"/>
    <property type="match status" value="1"/>
</dbReference>
<dbReference type="SUPFAM" id="SSF55103">
    <property type="entry name" value="FAD-linked oxidases, C-terminal domain"/>
    <property type="match status" value="1"/>
</dbReference>
<dbReference type="GO" id="GO:0071949">
    <property type="term" value="F:FAD binding"/>
    <property type="evidence" value="ECO:0007669"/>
    <property type="project" value="InterPro"/>
</dbReference>
<dbReference type="InterPro" id="IPR017896">
    <property type="entry name" value="4Fe4S_Fe-S-bd"/>
</dbReference>
<dbReference type="Gene3D" id="1.10.45.10">
    <property type="entry name" value="Vanillyl-alcohol Oxidase, Chain A, domain 4"/>
    <property type="match status" value="1"/>
</dbReference>
<comment type="similarity">
    <text evidence="2">Belongs to the FAD-binding oxidoreductase/transferase type 4 family.</text>
</comment>
<evidence type="ECO:0000259" key="8">
    <source>
        <dbReference type="PROSITE" id="PS51379"/>
    </source>
</evidence>
<evidence type="ECO:0000256" key="7">
    <source>
        <dbReference type="ARBA" id="ARBA00038897"/>
    </source>
</evidence>
<dbReference type="InterPro" id="IPR004017">
    <property type="entry name" value="Cys_rich_dom"/>
</dbReference>
<evidence type="ECO:0000313" key="11">
    <source>
        <dbReference type="EMBL" id="RPA32986.1"/>
    </source>
</evidence>
<dbReference type="Proteomes" id="UP000278855">
    <property type="component" value="Unassembled WGS sequence"/>
</dbReference>
<dbReference type="SUPFAM" id="SSF56176">
    <property type="entry name" value="FAD-binding/transporter-associated domain-like"/>
    <property type="match status" value="1"/>
</dbReference>
<dbReference type="InterPro" id="IPR016169">
    <property type="entry name" value="FAD-bd_PCMH_sub2"/>
</dbReference>
<dbReference type="InterPro" id="IPR016164">
    <property type="entry name" value="FAD-linked_Oxase-like_C"/>
</dbReference>
<dbReference type="AlphaFoldDB" id="A0A3N4E7Q5"/>
<gene>
    <name evidence="11" type="ORF">EGC77_06370</name>
    <name evidence="10" type="ORF">EGC80_09955</name>
</gene>
<organism evidence="11 13">
    <name type="scientific">Shewanella psychromarinicola</name>
    <dbReference type="NCBI Taxonomy" id="2487742"/>
    <lineage>
        <taxon>Bacteria</taxon>
        <taxon>Pseudomonadati</taxon>
        <taxon>Pseudomonadota</taxon>
        <taxon>Gammaproteobacteria</taxon>
        <taxon>Alteromonadales</taxon>
        <taxon>Shewanellaceae</taxon>
        <taxon>Shewanella</taxon>
    </lineage>
</organism>
<dbReference type="Gene3D" id="3.30.70.2190">
    <property type="match status" value="1"/>
</dbReference>
<proteinExistence type="inferred from homology"/>
<evidence type="ECO:0000256" key="4">
    <source>
        <dbReference type="ARBA" id="ARBA00022827"/>
    </source>
</evidence>
<reference evidence="13" key="2">
    <citation type="submission" date="2018-11" db="EMBL/GenBank/DDBJ databases">
        <title>Shewanella sp. R106.</title>
        <authorList>
            <person name="Hwang Y.J."/>
            <person name="Hwang C.Y."/>
        </authorList>
    </citation>
    <scope>NUCLEOTIDE SEQUENCE [LARGE SCALE GENOMIC DNA]</scope>
    <source>
        <strain evidence="13">R106</strain>
    </source>
</reference>
<keyword evidence="12" id="KW-1185">Reference proteome</keyword>
<dbReference type="InterPro" id="IPR006094">
    <property type="entry name" value="Oxid_FAD_bind_N"/>
</dbReference>
<dbReference type="Pfam" id="PF13183">
    <property type="entry name" value="Fer4_8"/>
    <property type="match status" value="1"/>
</dbReference>
<dbReference type="EMBL" id="RKKB01000002">
    <property type="protein sequence ID" value="RPA32986.1"/>
    <property type="molecule type" value="Genomic_DNA"/>
</dbReference>
<sequence length="952" mass="104237">MNGDTHMLQSNLKVLADKLGQLLEPSRVNTDYIRRVAWGTDASFYQKRPQMVVHTKDEAEASKVLAQCYQSSTPVTFRAAGTALCGQAISDSVLMVAGLHWNNFKVLEGGKKVQMQPGVIGSRLNGALAPLGWKFGPDPATIASAMAGGIVANNASGMNCGTHHNSYQLIDSARIIFADGSILDTASKQSRQVFKKHHPEMIKGIEAIRDEIMADKELVSRIKRKYSIKNVTGFGMNSFVDHQDPIDIILHLMVGSEGALGFLSEITMKSVVKNKFSASSMVYFDSLRGACEAIVELRRDAFKETNAAELLDNFALKAVAQSKYETPDFLNNVHKDVTAVLFETFGDNQKQIDANVAKMSAIMAKHGLYHDVEFTQDPAVITNMWAIRKAIFPLAGSMRPVGTSCIIEDIAFPIEVLPQATIDLQNLSFAHGYDDAVIYGHALEGNYHVIFAQDFSSKAEVDRFEGFMQGMCDLVVGYDGSLKAEHGTGFGMAAFVEKEWGTAVYDLMKRVKNTLDPNGILNPGVIINDDPLCHAKGFKPMPAVHSIVDKCIECGFCEPHCVAHGLTLSPRQRTAVARVMKTLEATGNEPDVLADLKKNYPYFAIDTCAADGLCKLGCPMAIDTGKYMKVLRAEGASNMDKKISDFTADRFGTMESVARFALGATDITRKVIGESGMGAITKIVRKVMPGMPVPLWTEGMPTRGKALPTRKTNGDMKAVYFPACLNRMMGTSAKHDDQRSLPETIVSLFEKANIEIILGEKTKGLCCGQPWESYGHDDAADRKSDELSVWLLKASNNGEYPILVATTACLERMRRACDSRLQMYGPEEFAFEFMVDRMQINKVVEKVAVHPTCTTRKLGMAGKLTELAKLCATEVVVPENVGCCGMAGNRGMNYPELNEHGLRHLKEETKDKGCTHGYSVSATCDVGLTTHSGIPYKNILTLLDKAASRKQQ</sequence>
<evidence type="ECO:0000256" key="3">
    <source>
        <dbReference type="ARBA" id="ARBA00022630"/>
    </source>
</evidence>
<dbReference type="GO" id="GO:0008720">
    <property type="term" value="F:D-lactate dehydrogenase (NAD+) activity"/>
    <property type="evidence" value="ECO:0007669"/>
    <property type="project" value="TreeGrafter"/>
</dbReference>
<keyword evidence="4" id="KW-0274">FAD</keyword>
<accession>A0A3N4E7Q5</accession>
<dbReference type="OrthoDB" id="9811557at2"/>
<dbReference type="PROSITE" id="PS51379">
    <property type="entry name" value="4FE4S_FER_2"/>
    <property type="match status" value="1"/>
</dbReference>
<dbReference type="PROSITE" id="PS51387">
    <property type="entry name" value="FAD_PCMH"/>
    <property type="match status" value="1"/>
</dbReference>
<evidence type="ECO:0000259" key="9">
    <source>
        <dbReference type="PROSITE" id="PS51387"/>
    </source>
</evidence>
<dbReference type="Gene3D" id="3.30.43.10">
    <property type="entry name" value="Uridine Diphospho-n-acetylenolpyruvylglucosamine Reductase, domain 2"/>
    <property type="match status" value="1"/>
</dbReference>
<protein>
    <recommendedName>
        <fullName evidence="7">D-lactate dehydrogenase (cytochrome)</fullName>
        <ecNumber evidence="7">1.1.2.4</ecNumber>
    </recommendedName>
</protein>
<keyword evidence="5" id="KW-0809">Transit peptide</keyword>
<dbReference type="Pfam" id="PF02754">
    <property type="entry name" value="CCG"/>
    <property type="match status" value="2"/>
</dbReference>
<keyword evidence="6" id="KW-0560">Oxidoreductase</keyword>
<dbReference type="Pfam" id="PF02913">
    <property type="entry name" value="FAD-oxidase_C"/>
    <property type="match status" value="1"/>
</dbReference>
<dbReference type="SUPFAM" id="SSF46548">
    <property type="entry name" value="alpha-helical ferredoxin"/>
    <property type="match status" value="1"/>
</dbReference>
<reference evidence="10 12" key="1">
    <citation type="submission" date="2018-11" db="EMBL/GenBank/DDBJ databases">
        <title>Shewanella sp. M2.</title>
        <authorList>
            <person name="Hwang Y.J."/>
            <person name="Hwang C.Y."/>
        </authorList>
    </citation>
    <scope>NUCLEOTIDE SEQUENCE [LARGE SCALE GENOMIC DNA]</scope>
    <source>
        <strain evidence="10 12">M2</strain>
    </source>
</reference>
<dbReference type="GO" id="GO:0004458">
    <property type="term" value="F:D-lactate dehydrogenase (cytochrome) activity"/>
    <property type="evidence" value="ECO:0007669"/>
    <property type="project" value="UniProtKB-EC"/>
</dbReference>
<feature type="domain" description="FAD-binding PCMH-type" evidence="9">
    <location>
        <begin position="45"/>
        <end position="273"/>
    </location>
</feature>
<evidence type="ECO:0000256" key="6">
    <source>
        <dbReference type="ARBA" id="ARBA00023002"/>
    </source>
</evidence>
<reference evidence="11" key="3">
    <citation type="submission" date="2018-11" db="EMBL/GenBank/DDBJ databases">
        <authorList>
            <person name="Hwang Y.J."/>
            <person name="Hwang C.Y."/>
        </authorList>
    </citation>
    <scope>NUCLEOTIDE SEQUENCE</scope>
    <source>
        <strain evidence="11">R106</strain>
    </source>
</reference>
<dbReference type="EC" id="1.1.2.4" evidence="7"/>
<dbReference type="EMBL" id="CP034073">
    <property type="protein sequence ID" value="AZG35212.1"/>
    <property type="molecule type" value="Genomic_DNA"/>
</dbReference>
<dbReference type="GO" id="GO:1903457">
    <property type="term" value="P:lactate catabolic process"/>
    <property type="evidence" value="ECO:0007669"/>
    <property type="project" value="TreeGrafter"/>
</dbReference>
<dbReference type="InterPro" id="IPR009051">
    <property type="entry name" value="Helical_ferredxn"/>
</dbReference>
<evidence type="ECO:0000313" key="10">
    <source>
        <dbReference type="EMBL" id="AZG35212.1"/>
    </source>
</evidence>
<dbReference type="InterPro" id="IPR036318">
    <property type="entry name" value="FAD-bd_PCMH-like_sf"/>
</dbReference>
<evidence type="ECO:0000256" key="2">
    <source>
        <dbReference type="ARBA" id="ARBA00008000"/>
    </source>
</evidence>
<dbReference type="InterPro" id="IPR016166">
    <property type="entry name" value="FAD-bd_PCMH"/>
</dbReference>